<feature type="transmembrane region" description="Helical" evidence="7">
    <location>
        <begin position="210"/>
        <end position="230"/>
    </location>
</feature>
<dbReference type="GO" id="GO:0019706">
    <property type="term" value="F:protein-cysteine S-palmitoyltransferase activity"/>
    <property type="evidence" value="ECO:0007669"/>
    <property type="project" value="UniProtKB-EC"/>
</dbReference>
<dbReference type="PROSITE" id="PS50216">
    <property type="entry name" value="DHHC"/>
    <property type="match status" value="1"/>
</dbReference>
<dbReference type="Proteomes" id="UP000179807">
    <property type="component" value="Unassembled WGS sequence"/>
</dbReference>
<dbReference type="RefSeq" id="XP_068351178.1">
    <property type="nucleotide sequence ID" value="XM_068510382.1"/>
</dbReference>
<reference evidence="9" key="1">
    <citation type="submission" date="2016-10" db="EMBL/GenBank/DDBJ databases">
        <authorList>
            <person name="Benchimol M."/>
            <person name="Almeida L.G."/>
            <person name="Vasconcelos A.T."/>
            <person name="Perreira-Neves A."/>
            <person name="Rosa I.A."/>
            <person name="Tasca T."/>
            <person name="Bogo M.R."/>
            <person name="de Souza W."/>
        </authorList>
    </citation>
    <scope>NUCLEOTIDE SEQUENCE [LARGE SCALE GENOMIC DNA]</scope>
    <source>
        <strain evidence="9">K</strain>
    </source>
</reference>
<evidence type="ECO:0000256" key="7">
    <source>
        <dbReference type="RuleBase" id="RU079119"/>
    </source>
</evidence>
<feature type="transmembrane region" description="Helical" evidence="7">
    <location>
        <begin position="242"/>
        <end position="266"/>
    </location>
</feature>
<evidence type="ECO:0000256" key="1">
    <source>
        <dbReference type="ARBA" id="ARBA00004141"/>
    </source>
</evidence>
<dbReference type="PANTHER" id="PTHR22883">
    <property type="entry name" value="ZINC FINGER DHHC DOMAIN CONTAINING PROTEIN"/>
    <property type="match status" value="1"/>
</dbReference>
<protein>
    <recommendedName>
        <fullName evidence="7">Palmitoyltransferase</fullName>
        <ecNumber evidence="7">2.3.1.225</ecNumber>
    </recommendedName>
</protein>
<keyword evidence="2 7" id="KW-0808">Transferase</keyword>
<evidence type="ECO:0000256" key="5">
    <source>
        <dbReference type="ARBA" id="ARBA00023136"/>
    </source>
</evidence>
<feature type="transmembrane region" description="Helical" evidence="7">
    <location>
        <begin position="104"/>
        <end position="124"/>
    </location>
</feature>
<dbReference type="GO" id="GO:0005783">
    <property type="term" value="C:endoplasmic reticulum"/>
    <property type="evidence" value="ECO:0007669"/>
    <property type="project" value="TreeGrafter"/>
</dbReference>
<evidence type="ECO:0000256" key="6">
    <source>
        <dbReference type="ARBA" id="ARBA00023315"/>
    </source>
</evidence>
<comment type="domain">
    <text evidence="7">The DHHC domain is required for palmitoyltransferase activity.</text>
</comment>
<organism evidence="9 10">
    <name type="scientific">Tritrichomonas foetus</name>
    <dbReference type="NCBI Taxonomy" id="1144522"/>
    <lineage>
        <taxon>Eukaryota</taxon>
        <taxon>Metamonada</taxon>
        <taxon>Parabasalia</taxon>
        <taxon>Tritrichomonadida</taxon>
        <taxon>Tritrichomonadidae</taxon>
        <taxon>Tritrichomonas</taxon>
    </lineage>
</organism>
<evidence type="ECO:0000313" key="9">
    <source>
        <dbReference type="EMBL" id="OHS98041.1"/>
    </source>
</evidence>
<feature type="domain" description="Palmitoyltransferase DHHC" evidence="8">
    <location>
        <begin position="168"/>
        <end position="277"/>
    </location>
</feature>
<keyword evidence="4 7" id="KW-1133">Transmembrane helix</keyword>
<proteinExistence type="inferred from homology"/>
<evidence type="ECO:0000256" key="4">
    <source>
        <dbReference type="ARBA" id="ARBA00022989"/>
    </source>
</evidence>
<evidence type="ECO:0000313" key="10">
    <source>
        <dbReference type="Proteomes" id="UP000179807"/>
    </source>
</evidence>
<comment type="catalytic activity">
    <reaction evidence="7">
        <text>L-cysteinyl-[protein] + hexadecanoyl-CoA = S-hexadecanoyl-L-cysteinyl-[protein] + CoA</text>
        <dbReference type="Rhea" id="RHEA:36683"/>
        <dbReference type="Rhea" id="RHEA-COMP:10131"/>
        <dbReference type="Rhea" id="RHEA-COMP:11032"/>
        <dbReference type="ChEBI" id="CHEBI:29950"/>
        <dbReference type="ChEBI" id="CHEBI:57287"/>
        <dbReference type="ChEBI" id="CHEBI:57379"/>
        <dbReference type="ChEBI" id="CHEBI:74151"/>
        <dbReference type="EC" id="2.3.1.225"/>
    </reaction>
</comment>
<dbReference type="VEuPathDB" id="TrichDB:TRFO_35651"/>
<dbReference type="GO" id="GO:0006612">
    <property type="term" value="P:protein targeting to membrane"/>
    <property type="evidence" value="ECO:0007669"/>
    <property type="project" value="TreeGrafter"/>
</dbReference>
<dbReference type="InterPro" id="IPR001594">
    <property type="entry name" value="Palmitoyltrfase_DHHC"/>
</dbReference>
<dbReference type="InterPro" id="IPR039859">
    <property type="entry name" value="PFA4/ZDH16/20/ERF2-like"/>
</dbReference>
<evidence type="ECO:0000256" key="3">
    <source>
        <dbReference type="ARBA" id="ARBA00022692"/>
    </source>
</evidence>
<dbReference type="GO" id="GO:0005794">
    <property type="term" value="C:Golgi apparatus"/>
    <property type="evidence" value="ECO:0007669"/>
    <property type="project" value="TreeGrafter"/>
</dbReference>
<evidence type="ECO:0000256" key="2">
    <source>
        <dbReference type="ARBA" id="ARBA00022679"/>
    </source>
</evidence>
<dbReference type="Pfam" id="PF01529">
    <property type="entry name" value="DHHC"/>
    <property type="match status" value="1"/>
</dbReference>
<keyword evidence="5 7" id="KW-0472">Membrane</keyword>
<name>A0A1J4JH54_9EUKA</name>
<evidence type="ECO:0000259" key="8">
    <source>
        <dbReference type="Pfam" id="PF01529"/>
    </source>
</evidence>
<comment type="subcellular location">
    <subcellularLocation>
        <location evidence="1">Membrane</location>
        <topology evidence="1">Multi-pass membrane protein</topology>
    </subcellularLocation>
</comment>
<keyword evidence="10" id="KW-1185">Reference proteome</keyword>
<dbReference type="GeneID" id="94845086"/>
<dbReference type="AlphaFoldDB" id="A0A1J4JH54"/>
<comment type="caution">
    <text evidence="9">The sequence shown here is derived from an EMBL/GenBank/DDBJ whole genome shotgun (WGS) entry which is preliminary data.</text>
</comment>
<dbReference type="EC" id="2.3.1.225" evidence="7"/>
<accession>A0A1J4JH54</accession>
<feature type="transmembrane region" description="Helical" evidence="7">
    <location>
        <begin position="77"/>
        <end position="98"/>
    </location>
</feature>
<dbReference type="GO" id="GO:0016020">
    <property type="term" value="C:membrane"/>
    <property type="evidence" value="ECO:0007669"/>
    <property type="project" value="UniProtKB-SubCell"/>
</dbReference>
<dbReference type="EMBL" id="MLAK01001079">
    <property type="protein sequence ID" value="OHS98041.1"/>
    <property type="molecule type" value="Genomic_DNA"/>
</dbReference>
<keyword evidence="3 7" id="KW-0812">Transmembrane</keyword>
<keyword evidence="6 7" id="KW-0012">Acyltransferase</keyword>
<sequence>MDHQEDQLNTPILHGTDNITNNIADKITNDITQIEKTSWKIKHSCCCCGPYIELSVPNKKRKRHFLRHWEFKPGMPIFVILVILYTTITHFVCIFPLQYFIAQIISPFIIVFFLILFLSSYFGAVCMDPGFLPYNWIETKRFKYSWEEQLSGLAVTDSQFAFATSTPNRPPQCSFSHSAGRYVMRADHICGWVANWIGKRNHKQFMLMNLYGGFFSSSLVAGFFCVEGGPLKIDSKYLLPTLPAFCIELSFALTLFSMFATTLVDLKRNRAKIQKMRESAGEQTTKISMRQSMEEVCGSGSCCSWCIPTPAFDDTLILQYDPYITCEPDESDE</sequence>
<dbReference type="PANTHER" id="PTHR22883:SF147">
    <property type="entry name" value="PALMITOYLTRANSFERASE"/>
    <property type="match status" value="1"/>
</dbReference>
<gene>
    <name evidence="9" type="ORF">TRFO_35651</name>
</gene>
<comment type="similarity">
    <text evidence="7">Belongs to the DHHC palmitoyltransferase family.</text>
</comment>